<dbReference type="RefSeq" id="WP_169079287.1">
    <property type="nucleotide sequence ID" value="NZ_JAAIIF010000007.1"/>
</dbReference>
<organism evidence="7 8">
    <name type="scientific">Bifidobacterium erythrocebi</name>
    <dbReference type="NCBI Taxonomy" id="2675325"/>
    <lineage>
        <taxon>Bacteria</taxon>
        <taxon>Bacillati</taxon>
        <taxon>Actinomycetota</taxon>
        <taxon>Actinomycetes</taxon>
        <taxon>Bifidobacteriales</taxon>
        <taxon>Bifidobacteriaceae</taxon>
        <taxon>Bifidobacterium</taxon>
    </lineage>
</organism>
<evidence type="ECO:0000313" key="7">
    <source>
        <dbReference type="EMBL" id="NMM95941.1"/>
    </source>
</evidence>
<feature type="region of interest" description="Disordered" evidence="5">
    <location>
        <begin position="611"/>
        <end position="630"/>
    </location>
</feature>
<keyword evidence="8" id="KW-1185">Reference proteome</keyword>
<proteinExistence type="inferred from homology"/>
<evidence type="ECO:0000256" key="4">
    <source>
        <dbReference type="SAM" id="Coils"/>
    </source>
</evidence>
<dbReference type="AlphaFoldDB" id="A0A7Y0HUA8"/>
<protein>
    <recommendedName>
        <fullName evidence="3">Nuclease SbcCD subunit C</fullName>
    </recommendedName>
</protein>
<evidence type="ECO:0000256" key="3">
    <source>
        <dbReference type="ARBA" id="ARBA00013368"/>
    </source>
</evidence>
<dbReference type="Pfam" id="PF13558">
    <property type="entry name" value="SbcC_Walker_B"/>
    <property type="match status" value="1"/>
</dbReference>
<dbReference type="GO" id="GO:0006302">
    <property type="term" value="P:double-strand break repair"/>
    <property type="evidence" value="ECO:0007669"/>
    <property type="project" value="InterPro"/>
</dbReference>
<dbReference type="SUPFAM" id="SSF52540">
    <property type="entry name" value="P-loop containing nucleoside triphosphate hydrolases"/>
    <property type="match status" value="1"/>
</dbReference>
<feature type="coiled-coil region" evidence="4">
    <location>
        <begin position="827"/>
        <end position="861"/>
    </location>
</feature>
<feature type="coiled-coil region" evidence="4">
    <location>
        <begin position="630"/>
        <end position="720"/>
    </location>
</feature>
<comment type="similarity">
    <text evidence="1">Belongs to the SMC family. SbcC subfamily.</text>
</comment>
<feature type="coiled-coil region" evidence="4">
    <location>
        <begin position="556"/>
        <end position="583"/>
    </location>
</feature>
<dbReference type="GO" id="GO:0016887">
    <property type="term" value="F:ATP hydrolysis activity"/>
    <property type="evidence" value="ECO:0007669"/>
    <property type="project" value="InterPro"/>
</dbReference>
<comment type="subunit">
    <text evidence="2">Heterodimer of SbcC and SbcD.</text>
</comment>
<dbReference type="PANTHER" id="PTHR32114:SF2">
    <property type="entry name" value="ABC TRANSPORTER ABCH.3"/>
    <property type="match status" value="1"/>
</dbReference>
<accession>A0A7Y0HUA8</accession>
<evidence type="ECO:0000313" key="8">
    <source>
        <dbReference type="Proteomes" id="UP000529710"/>
    </source>
</evidence>
<feature type="region of interest" description="Disordered" evidence="5">
    <location>
        <begin position="739"/>
        <end position="760"/>
    </location>
</feature>
<reference evidence="7 8" key="1">
    <citation type="submission" date="2020-02" db="EMBL/GenBank/DDBJ databases">
        <title>Characterization of phylogenetic diversity of novel bifidobacterial species isolated in Czech ZOOs.</title>
        <authorList>
            <person name="Lugli G.A."/>
            <person name="Vera N.B."/>
            <person name="Ventura M."/>
        </authorList>
    </citation>
    <scope>NUCLEOTIDE SEQUENCE [LARGE SCALE GENOMIC DNA]</scope>
    <source>
        <strain evidence="7 8">DSM 109960</strain>
    </source>
</reference>
<name>A0A7Y0HUA8_9BIFI</name>
<dbReference type="InterPro" id="IPR027417">
    <property type="entry name" value="P-loop_NTPase"/>
</dbReference>
<evidence type="ECO:0000256" key="5">
    <source>
        <dbReference type="SAM" id="MobiDB-lite"/>
    </source>
</evidence>
<comment type="caution">
    <text evidence="7">The sequence shown here is derived from an EMBL/GenBank/DDBJ whole genome shotgun (WGS) entry which is preliminary data.</text>
</comment>
<feature type="coiled-coil region" evidence="4">
    <location>
        <begin position="329"/>
        <end position="394"/>
    </location>
</feature>
<dbReference type="EMBL" id="JAAIIF010000007">
    <property type="protein sequence ID" value="NMM95941.1"/>
    <property type="molecule type" value="Genomic_DNA"/>
</dbReference>
<dbReference type="PANTHER" id="PTHR32114">
    <property type="entry name" value="ABC TRANSPORTER ABCH.3"/>
    <property type="match status" value="1"/>
</dbReference>
<dbReference type="Pfam" id="PF13476">
    <property type="entry name" value="AAA_23"/>
    <property type="match status" value="1"/>
</dbReference>
<keyword evidence="4" id="KW-0175">Coiled coil</keyword>
<evidence type="ECO:0000256" key="2">
    <source>
        <dbReference type="ARBA" id="ARBA00011322"/>
    </source>
</evidence>
<dbReference type="Gene3D" id="3.40.50.300">
    <property type="entry name" value="P-loop containing nucleotide triphosphate hydrolases"/>
    <property type="match status" value="2"/>
</dbReference>
<sequence length="1113" mass="122989">MRLIGLKFQGVGPYKGEFSIDFAALTRSHMFLIDGETGAGKTTILDCITFALYGSISGNADGRTGAGDKQRLRSRFLDGTSEKTYVSLIFEEGGHYYKVYRSPEYLRLKARGEGRTSESPKANMMRVAGDYEAAFRSLTATVPQDRAGREAERYYEFFDMPGHAEAITSRVSEVSVEVIRLLGLNRSQFSKTIMLAQGQFAQFLRMKPEQRTELVKDLFSAQEYEDIQNQLNAMRQQYGRRVDDQRGSLVSVIRTNQENAARIREALESYRHDDAEPYDSVGPADAVAHDTGAAPGTEQGAVSATDDARWALNASGDVDEPAHSADEIVAQLQATADATQQAAQALLDAAQTRYESTDKDWQAAQLRNTTASAMRKAQQDLQTAQNRAAQLDDLEPGIERDARRVELAVQANPIVELIRNRAHQDALIADNNRRLELQQDELERYESREELEHRHAQALQAAGGAQAAEHELSIARAHADLVVQARQAKQAEQQAEQTMRQRQGSMDEAQRRLAQLPKEDLLTQRLEEIAAALGAQGQLSDAIDRARERLLHARRHEALLTKHDDAEARVAALERSRDDAVAAWEEAEHRLQTAGAAQYAQMLHDNEPCPVCGSRQHPDPASRPADVPSKASVDALKAQARQRAEELNEARIALAKLERDIEAEAKASGGCGVQDAETMLTEAQQALDELKPLNEERKTLRAQQERLREATGAAEQTKQAFAAAQAALALAGKEARNAAERAKDLTEHSVAQERERAERHLAEAQHQRQYARQLQQRLEQRDAIASHITELTARSAALAQQRDDITQALRAKLAASAFAGPDDARSAALSEQDIQLLRRRIDEYRQNRAAALSELERAGKELDKQQHAWEAIGNGYDPDHTAETLKVAGERRDDAMRAHNAAATLDAERERHAHELHAAAAVWQQGMTSYAPIRTMALLAMGDKNSPATNKVSLITYAVTERFRDVLDRANELLKDIRGGIYELRLGDHEGRAGGKTGLPIEVFDRRTDLATEPSTLSGGETFFVSLALALALADVIQAENGGISMDTLFIDEGFGTLSDEFLDDVMDVLRGIARTRDIGIISHVGQLKGQIAERITVERVSENAESRLTVTI</sequence>
<dbReference type="InterPro" id="IPR038729">
    <property type="entry name" value="Rad50/SbcC_AAA"/>
</dbReference>
<dbReference type="Proteomes" id="UP000529710">
    <property type="component" value="Unassembled WGS sequence"/>
</dbReference>
<feature type="coiled-coil region" evidence="4">
    <location>
        <begin position="474"/>
        <end position="512"/>
    </location>
</feature>
<evidence type="ECO:0000256" key="1">
    <source>
        <dbReference type="ARBA" id="ARBA00006930"/>
    </source>
</evidence>
<feature type="domain" description="Rad50/SbcC-type AAA" evidence="6">
    <location>
        <begin position="6"/>
        <end position="251"/>
    </location>
</feature>
<gene>
    <name evidence="7" type="ORF">G1C98_0677</name>
</gene>
<evidence type="ECO:0000259" key="6">
    <source>
        <dbReference type="Pfam" id="PF13476"/>
    </source>
</evidence>